<dbReference type="InParanoid" id="A0A067MU46"/>
<protein>
    <recommendedName>
        <fullName evidence="1">F-box domain-containing protein</fullName>
    </recommendedName>
</protein>
<dbReference type="Pfam" id="PF12937">
    <property type="entry name" value="F-box-like"/>
    <property type="match status" value="1"/>
</dbReference>
<evidence type="ECO:0000313" key="3">
    <source>
        <dbReference type="Proteomes" id="UP000027195"/>
    </source>
</evidence>
<dbReference type="Proteomes" id="UP000027195">
    <property type="component" value="Unassembled WGS sequence"/>
</dbReference>
<organism evidence="2 3">
    <name type="scientific">Botryobasidium botryosum (strain FD-172 SS1)</name>
    <dbReference type="NCBI Taxonomy" id="930990"/>
    <lineage>
        <taxon>Eukaryota</taxon>
        <taxon>Fungi</taxon>
        <taxon>Dikarya</taxon>
        <taxon>Basidiomycota</taxon>
        <taxon>Agaricomycotina</taxon>
        <taxon>Agaricomycetes</taxon>
        <taxon>Cantharellales</taxon>
        <taxon>Botryobasidiaceae</taxon>
        <taxon>Botryobasidium</taxon>
    </lineage>
</organism>
<dbReference type="Gene3D" id="1.20.1280.50">
    <property type="match status" value="1"/>
</dbReference>
<dbReference type="HOGENOM" id="CLU_499637_0_0_1"/>
<feature type="domain" description="F-box" evidence="1">
    <location>
        <begin position="100"/>
        <end position="163"/>
    </location>
</feature>
<proteinExistence type="predicted"/>
<dbReference type="OrthoDB" id="2884925at2759"/>
<evidence type="ECO:0000259" key="1">
    <source>
        <dbReference type="Pfam" id="PF12937"/>
    </source>
</evidence>
<dbReference type="EMBL" id="KL198019">
    <property type="protein sequence ID" value="KDQ19258.1"/>
    <property type="molecule type" value="Genomic_DNA"/>
</dbReference>
<name>A0A067MU46_BOTB1</name>
<keyword evidence="3" id="KW-1185">Reference proteome</keyword>
<gene>
    <name evidence="2" type="ORF">BOTBODRAFT_433778</name>
</gene>
<dbReference type="Gene3D" id="3.80.10.10">
    <property type="entry name" value="Ribonuclease Inhibitor"/>
    <property type="match status" value="1"/>
</dbReference>
<reference evidence="3" key="1">
    <citation type="journal article" date="2014" name="Proc. Natl. Acad. Sci. U.S.A.">
        <title>Extensive sampling of basidiomycete genomes demonstrates inadequacy of the white-rot/brown-rot paradigm for wood decay fungi.</title>
        <authorList>
            <person name="Riley R."/>
            <person name="Salamov A.A."/>
            <person name="Brown D.W."/>
            <person name="Nagy L.G."/>
            <person name="Floudas D."/>
            <person name="Held B.W."/>
            <person name="Levasseur A."/>
            <person name="Lombard V."/>
            <person name="Morin E."/>
            <person name="Otillar R."/>
            <person name="Lindquist E.A."/>
            <person name="Sun H."/>
            <person name="LaButti K.M."/>
            <person name="Schmutz J."/>
            <person name="Jabbour D."/>
            <person name="Luo H."/>
            <person name="Baker S.E."/>
            <person name="Pisabarro A.G."/>
            <person name="Walton J.D."/>
            <person name="Blanchette R.A."/>
            <person name="Henrissat B."/>
            <person name="Martin F."/>
            <person name="Cullen D."/>
            <person name="Hibbett D.S."/>
            <person name="Grigoriev I.V."/>
        </authorList>
    </citation>
    <scope>NUCLEOTIDE SEQUENCE [LARGE SCALE GENOMIC DNA]</scope>
    <source>
        <strain evidence="3">FD-172 SS1</strain>
    </source>
</reference>
<evidence type="ECO:0000313" key="2">
    <source>
        <dbReference type="EMBL" id="KDQ19258.1"/>
    </source>
</evidence>
<sequence>MEASARSSETSPKDTPLAALSRSLYNASRSIQLYATEVATFRQEYDREVLEGDGPGTPHLDTFHEIDSRIGEIRAMETQLVACRVALQEFRNWPTVLVPISRLPPECISQIFLMGSNPVDQEDPDVDQSPSCPPRKPFCLTVSTVCHRWRDIALSTPRLWSNIEFLDVPLFKYSELMLERSRGCPLYIRVHPHLFEEQYHITLHILRRYISDRDISVTVKKIAYPGDTEFVINQLINRGESPPRITELILAGEPKYGLLRSLIYPEGFDIAAPLGGVRYLSVAATYLPRCIIPAYADLVELRLSGIIDHSSTDLSQLEEILRSCHRLVFLRASNVGGSDIPPSVHSRDPVVLRSLQTIEIVDAYDASVNYFLRTLVAPALDALRIQGKASAYDDNLPAPEIGEALAIFLATSNPHLRSVSLDAVEIPRDDLVPMLEHLPHISSLRLSRMHGISRFLEALSSERLCLQLESLVVANIIYGHHAIFAPLRALIQPEDRPPLQRLIIRECKDFNPSDIAWLSANAPSFILVSCDGLFK</sequence>
<accession>A0A067MU46</accession>
<dbReference type="InterPro" id="IPR036047">
    <property type="entry name" value="F-box-like_dom_sf"/>
</dbReference>
<dbReference type="InterPro" id="IPR001810">
    <property type="entry name" value="F-box_dom"/>
</dbReference>
<dbReference type="STRING" id="930990.A0A067MU46"/>
<dbReference type="AlphaFoldDB" id="A0A067MU46"/>
<dbReference type="InterPro" id="IPR032675">
    <property type="entry name" value="LRR_dom_sf"/>
</dbReference>
<dbReference type="SUPFAM" id="SSF52047">
    <property type="entry name" value="RNI-like"/>
    <property type="match status" value="1"/>
</dbReference>
<dbReference type="SUPFAM" id="SSF81383">
    <property type="entry name" value="F-box domain"/>
    <property type="match status" value="1"/>
</dbReference>